<evidence type="ECO:0000256" key="1">
    <source>
        <dbReference type="SAM" id="SignalP"/>
    </source>
</evidence>
<gene>
    <name evidence="2" type="ORF">SAMN05444396_101103</name>
</gene>
<dbReference type="InterPro" id="IPR036278">
    <property type="entry name" value="Sialidase_sf"/>
</dbReference>
<dbReference type="InterPro" id="IPR015943">
    <property type="entry name" value="WD40/YVTN_repeat-like_dom_sf"/>
</dbReference>
<reference evidence="3" key="1">
    <citation type="submission" date="2016-11" db="EMBL/GenBank/DDBJ databases">
        <authorList>
            <person name="Varghese N."/>
            <person name="Submissions S."/>
        </authorList>
    </citation>
    <scope>NUCLEOTIDE SEQUENCE [LARGE SCALE GENOMIC DNA]</scope>
    <source>
        <strain evidence="3">DSM 19741</strain>
    </source>
</reference>
<name>A0A1M5E185_9FLAO</name>
<evidence type="ECO:0008006" key="4">
    <source>
        <dbReference type="Google" id="ProtNLM"/>
    </source>
</evidence>
<dbReference type="PANTHER" id="PTHR47199:SF2">
    <property type="entry name" value="PHOTOSYSTEM II STABILITY_ASSEMBLY FACTOR HCF136, CHLOROPLASTIC"/>
    <property type="match status" value="1"/>
</dbReference>
<dbReference type="Gene3D" id="2.130.10.10">
    <property type="entry name" value="YVTN repeat-like/Quinoprotein amine dehydrogenase"/>
    <property type="match status" value="1"/>
</dbReference>
<feature type="signal peptide" evidence="1">
    <location>
        <begin position="1"/>
        <end position="20"/>
    </location>
</feature>
<dbReference type="AlphaFoldDB" id="A0A1M5E185"/>
<proteinExistence type="predicted"/>
<dbReference type="SUPFAM" id="SSF50939">
    <property type="entry name" value="Sialidases"/>
    <property type="match status" value="1"/>
</dbReference>
<dbReference type="STRING" id="271157.SAMN05444396_101103"/>
<feature type="chain" id="PRO_5012838572" description="Oxidoreductase" evidence="1">
    <location>
        <begin position="21"/>
        <end position="353"/>
    </location>
</feature>
<dbReference type="OrthoDB" id="9813892at2"/>
<dbReference type="RefSeq" id="WP_072986792.1">
    <property type="nucleotide sequence ID" value="NZ_FQWE01000001.1"/>
</dbReference>
<organism evidence="2 3">
    <name type="scientific">Flavobacterium segetis</name>
    <dbReference type="NCBI Taxonomy" id="271157"/>
    <lineage>
        <taxon>Bacteria</taxon>
        <taxon>Pseudomonadati</taxon>
        <taxon>Bacteroidota</taxon>
        <taxon>Flavobacteriia</taxon>
        <taxon>Flavobacteriales</taxon>
        <taxon>Flavobacteriaceae</taxon>
        <taxon>Flavobacterium</taxon>
    </lineage>
</organism>
<protein>
    <recommendedName>
        <fullName evidence="4">Oxidoreductase</fullName>
    </recommendedName>
</protein>
<keyword evidence="1" id="KW-0732">Signal</keyword>
<dbReference type="PANTHER" id="PTHR47199">
    <property type="entry name" value="PHOTOSYSTEM II STABILITY/ASSEMBLY FACTOR HCF136, CHLOROPLASTIC"/>
    <property type="match status" value="1"/>
</dbReference>
<evidence type="ECO:0000313" key="2">
    <source>
        <dbReference type="EMBL" id="SHF73028.1"/>
    </source>
</evidence>
<evidence type="ECO:0000313" key="3">
    <source>
        <dbReference type="Proteomes" id="UP000184036"/>
    </source>
</evidence>
<sequence length="353" mass="39506">MQKFFIFPLLLLCFASCKTAIYNSDKSSSLNYKSLTIDTLFQDEISIRAIELDNNKIWYTANKGRFGFFNMDSNFKKEIILSKDSLKLEFRSIAQTMDNLYIVNVGSPAVLYKISKNELDPKLVYQENNDKVFFDSMKFWDHDNGIAMGDPISNCLNIIITKDGGNSWHKIPCEKLPKTEEGEAAFAASNTNIIIKGNSTWIVSGGKKSRVFHSPDRALNWKVYETPIVQGKAMTGIFTADFYNEKLGFVAGGNYDVQGQNFANKAVTTNGGKTWKLIAENLGFGYASCVQYVPESKGNSLVVVGTSGVYYSANAGKTWKLLSEDTSFYTLRFINENTAIAAGKNKMVRLNFK</sequence>
<keyword evidence="3" id="KW-1185">Reference proteome</keyword>
<dbReference type="Proteomes" id="UP000184036">
    <property type="component" value="Unassembled WGS sequence"/>
</dbReference>
<accession>A0A1M5E185</accession>
<dbReference type="EMBL" id="FQWE01000001">
    <property type="protein sequence ID" value="SHF73028.1"/>
    <property type="molecule type" value="Genomic_DNA"/>
</dbReference>